<dbReference type="GO" id="GO:0006235">
    <property type="term" value="P:dTTP biosynthetic process"/>
    <property type="evidence" value="ECO:0007669"/>
    <property type="project" value="UniProtKB-UniPathway"/>
</dbReference>
<dbReference type="PANTHER" id="PTHR11548:SF2">
    <property type="entry name" value="THYMIDYLATE SYNTHASE"/>
    <property type="match status" value="1"/>
</dbReference>
<evidence type="ECO:0000256" key="1">
    <source>
        <dbReference type="ARBA" id="ARBA00004992"/>
    </source>
</evidence>
<dbReference type="PRINTS" id="PR00108">
    <property type="entry name" value="THYMDSNTHASE"/>
</dbReference>
<dbReference type="Proteomes" id="UP000663865">
    <property type="component" value="Unassembled WGS sequence"/>
</dbReference>
<feature type="domain" description="F-box" evidence="9">
    <location>
        <begin position="5"/>
        <end position="51"/>
    </location>
</feature>
<dbReference type="PANTHER" id="PTHR11548">
    <property type="entry name" value="THYMIDYLATE SYNTHASE 1"/>
    <property type="match status" value="1"/>
</dbReference>
<dbReference type="GO" id="GO:0005739">
    <property type="term" value="C:mitochondrion"/>
    <property type="evidence" value="ECO:0007669"/>
    <property type="project" value="TreeGrafter"/>
</dbReference>
<comment type="caution">
    <text evidence="10">The sequence shown here is derived from an EMBL/GenBank/DDBJ whole genome shotgun (WGS) entry which is preliminary data.</text>
</comment>
<dbReference type="UniPathway" id="UPA00575"/>
<feature type="active site" evidence="8">
    <location>
        <position position="555"/>
    </location>
</feature>
<dbReference type="GO" id="GO:0032259">
    <property type="term" value="P:methylation"/>
    <property type="evidence" value="ECO:0007669"/>
    <property type="project" value="UniProtKB-KW"/>
</dbReference>
<dbReference type="EMBL" id="CAJNYV010003263">
    <property type="protein sequence ID" value="CAF3553710.1"/>
    <property type="molecule type" value="Genomic_DNA"/>
</dbReference>
<organism evidence="10 11">
    <name type="scientific">Rotaria socialis</name>
    <dbReference type="NCBI Taxonomy" id="392032"/>
    <lineage>
        <taxon>Eukaryota</taxon>
        <taxon>Metazoa</taxon>
        <taxon>Spiralia</taxon>
        <taxon>Gnathifera</taxon>
        <taxon>Rotifera</taxon>
        <taxon>Eurotatoria</taxon>
        <taxon>Bdelloidea</taxon>
        <taxon>Philodinida</taxon>
        <taxon>Philodinidae</taxon>
        <taxon>Rotaria</taxon>
    </lineage>
</organism>
<dbReference type="Pfam" id="PF00303">
    <property type="entry name" value="Thymidylat_synt"/>
    <property type="match status" value="1"/>
</dbReference>
<sequence>MKHSTIQLGDLPDEILMMILKNMCQVDVLYSLIDVNQRLNTIVHDPIFTNHLALLKHLSDGSICSLTDSMLDQFCSQILPKINHKIKCLHLESSSMERILLATNYPSLDELSLYKNALTDLFKNKILSLTFNMHEKENGGELFNAIIFQRIIKIFTSLQYLNLCSSSIWYSRISLNAFTKDLASTTLLELHVTVNNFDNCLYLLDGRFNQLHTFYVNVADIQSSQKTINNMENLPNLKYFSLYSNVVTSAYDGLIVPLVNRMINLEELSLYVKICDINRFVDGNDLKKNILNNMSRLKKLQFYIRSTTGVLSQINIPSNEDIQYTFNDFHNNHIISYVDYFTDTQRGQCHIYSYPYTLNEYCKITNNFPGGLYKCVTKISLYDERPFEYKFFLRIAQSFPYLKKLIIENMKSQNDKPKSDDNQNLPIIEYPHLITLDLTEAHLDYIELFLFDTKMRLPNNISFIVLYQALRRVTEKFTRNATPIHEKKLHRLSLLGFQWRHCGAKYIDCKTDYTGQGVDQLAQLIHMIKTDPNSRRLVLCAWNVSQLSEMALPPCHVLCQFNVSSSKELSCLMYQRSCDLGLGVPFNIASYSLLTYMIAHVCNLTPGDFIYSMGDAHVYLNHVGPLNEQIEREPVPFPTLQIINKRNSIEEFTIDDFKLENYSPYGPIKMKMAV</sequence>
<reference evidence="10" key="1">
    <citation type="submission" date="2021-02" db="EMBL/GenBank/DDBJ databases">
        <authorList>
            <person name="Nowell W R."/>
        </authorList>
    </citation>
    <scope>NUCLEOTIDE SEQUENCE</scope>
</reference>
<evidence type="ECO:0000313" key="11">
    <source>
        <dbReference type="Proteomes" id="UP000663865"/>
    </source>
</evidence>
<protein>
    <recommendedName>
        <fullName evidence="4">Thymidylate synthase</fullName>
        <ecNumber evidence="3">2.1.1.45</ecNumber>
    </recommendedName>
</protein>
<dbReference type="CDD" id="cd00351">
    <property type="entry name" value="TS_Pyrimidine_HMase"/>
    <property type="match status" value="1"/>
</dbReference>
<evidence type="ECO:0000256" key="4">
    <source>
        <dbReference type="ARBA" id="ARBA00015931"/>
    </source>
</evidence>
<evidence type="ECO:0000256" key="5">
    <source>
        <dbReference type="ARBA" id="ARBA00022603"/>
    </source>
</evidence>
<evidence type="ECO:0000256" key="8">
    <source>
        <dbReference type="PROSITE-ProRule" id="PRU10016"/>
    </source>
</evidence>
<evidence type="ECO:0000256" key="2">
    <source>
        <dbReference type="ARBA" id="ARBA00009972"/>
    </source>
</evidence>
<gene>
    <name evidence="10" type="ORF">KIK155_LOCUS18575</name>
</gene>
<dbReference type="EC" id="2.1.1.45" evidence="3"/>
<dbReference type="AlphaFoldDB" id="A0A818KFV6"/>
<dbReference type="InterPro" id="IPR001810">
    <property type="entry name" value="F-box_dom"/>
</dbReference>
<dbReference type="PROSITE" id="PS50181">
    <property type="entry name" value="FBOX"/>
    <property type="match status" value="1"/>
</dbReference>
<dbReference type="SUPFAM" id="SSF55831">
    <property type="entry name" value="Thymidylate synthase/dCMP hydroxymethylase"/>
    <property type="match status" value="1"/>
</dbReference>
<dbReference type="InterPro" id="IPR045097">
    <property type="entry name" value="Thymidate_synth/dCMP_Mease"/>
</dbReference>
<dbReference type="GO" id="GO:0005829">
    <property type="term" value="C:cytosol"/>
    <property type="evidence" value="ECO:0007669"/>
    <property type="project" value="TreeGrafter"/>
</dbReference>
<dbReference type="GO" id="GO:0004799">
    <property type="term" value="F:thymidylate synthase activity"/>
    <property type="evidence" value="ECO:0007669"/>
    <property type="project" value="UniProtKB-EC"/>
</dbReference>
<evidence type="ECO:0000313" key="10">
    <source>
        <dbReference type="EMBL" id="CAF3553710.1"/>
    </source>
</evidence>
<dbReference type="InterPro" id="IPR023451">
    <property type="entry name" value="Thymidate_synth/dCMP_Mease_dom"/>
</dbReference>
<dbReference type="InterPro" id="IPR020940">
    <property type="entry name" value="Thymidylate_synthase_AS"/>
</dbReference>
<dbReference type="InterPro" id="IPR000398">
    <property type="entry name" value="Thymidylate_synthase"/>
</dbReference>
<proteinExistence type="inferred from homology"/>
<dbReference type="GO" id="GO:0006231">
    <property type="term" value="P:dTMP biosynthetic process"/>
    <property type="evidence" value="ECO:0007669"/>
    <property type="project" value="InterPro"/>
</dbReference>
<keyword evidence="6" id="KW-0808">Transferase</keyword>
<dbReference type="Gene3D" id="3.30.572.10">
    <property type="entry name" value="Thymidylate synthase/dCMP hydroxymethylase domain"/>
    <property type="match status" value="1"/>
</dbReference>
<comment type="similarity">
    <text evidence="2">Belongs to the thymidylate synthase family.</text>
</comment>
<evidence type="ECO:0000259" key="9">
    <source>
        <dbReference type="PROSITE" id="PS50181"/>
    </source>
</evidence>
<accession>A0A818KFV6</accession>
<dbReference type="PROSITE" id="PS00091">
    <property type="entry name" value="THYMIDYLATE_SYNTHASE"/>
    <property type="match status" value="1"/>
</dbReference>
<dbReference type="NCBIfam" id="TIGR03284">
    <property type="entry name" value="thym_sym"/>
    <property type="match status" value="1"/>
</dbReference>
<keyword evidence="5" id="KW-0489">Methyltransferase</keyword>
<evidence type="ECO:0000256" key="3">
    <source>
        <dbReference type="ARBA" id="ARBA00011947"/>
    </source>
</evidence>
<name>A0A818KFV6_9BILA</name>
<evidence type="ECO:0000256" key="7">
    <source>
        <dbReference type="ARBA" id="ARBA00022727"/>
    </source>
</evidence>
<evidence type="ECO:0000256" key="6">
    <source>
        <dbReference type="ARBA" id="ARBA00022679"/>
    </source>
</evidence>
<comment type="pathway">
    <text evidence="1">Pyrimidine metabolism; dTTP biosynthesis.</text>
</comment>
<keyword evidence="7" id="KW-0545">Nucleotide biosynthesis</keyword>
<dbReference type="InterPro" id="IPR036926">
    <property type="entry name" value="Thymidate_synth/dCMP_Mease_sf"/>
</dbReference>